<keyword evidence="1" id="KW-0812">Transmembrane</keyword>
<keyword evidence="3" id="KW-1185">Reference proteome</keyword>
<keyword evidence="1" id="KW-0472">Membrane</keyword>
<name>A0ABT8KL03_9BACT</name>
<dbReference type="Proteomes" id="UP001172082">
    <property type="component" value="Unassembled WGS sequence"/>
</dbReference>
<keyword evidence="1" id="KW-1133">Transmembrane helix</keyword>
<reference evidence="2" key="1">
    <citation type="submission" date="2023-06" db="EMBL/GenBank/DDBJ databases">
        <title>Genomic of Parafulvivirga corallium.</title>
        <authorList>
            <person name="Wang G."/>
        </authorList>
    </citation>
    <scope>NUCLEOTIDE SEQUENCE</scope>
    <source>
        <strain evidence="2">BMA10</strain>
    </source>
</reference>
<comment type="caution">
    <text evidence="2">The sequence shown here is derived from an EMBL/GenBank/DDBJ whole genome shotgun (WGS) entry which is preliminary data.</text>
</comment>
<gene>
    <name evidence="2" type="ORF">QQ008_08510</name>
</gene>
<evidence type="ECO:0008006" key="4">
    <source>
        <dbReference type="Google" id="ProtNLM"/>
    </source>
</evidence>
<proteinExistence type="predicted"/>
<dbReference type="RefSeq" id="WP_346751423.1">
    <property type="nucleotide sequence ID" value="NZ_JAUJEA010000002.1"/>
</dbReference>
<dbReference type="EMBL" id="JAUJEA010000002">
    <property type="protein sequence ID" value="MDN5201400.1"/>
    <property type="molecule type" value="Genomic_DNA"/>
</dbReference>
<protein>
    <recommendedName>
        <fullName evidence="4">CHASE4 domain-containing protein</fullName>
    </recommendedName>
</protein>
<evidence type="ECO:0000313" key="3">
    <source>
        <dbReference type="Proteomes" id="UP001172082"/>
    </source>
</evidence>
<feature type="transmembrane region" description="Helical" evidence="1">
    <location>
        <begin position="6"/>
        <end position="27"/>
    </location>
</feature>
<sequence length="197" mass="22681">MNTTRIFSIVLFLVAAFLAVYLARLIYNDIEHTRRVEEVEAKVINQLKIIREAQIAFQTVNGRFTADWDELKAFIDTGKLFVIQKREEIIPLDYGDDSVVLHIDTLDAVPVRDSLFSPLKYPNLDLSTLSYIPENEKGEQFVIFAEKITKSGVSVDVIEVKDINPFDRTRKEDSDLRNRRPLRFGSRTDITTAGNWE</sequence>
<accession>A0ABT8KL03</accession>
<evidence type="ECO:0000313" key="2">
    <source>
        <dbReference type="EMBL" id="MDN5201400.1"/>
    </source>
</evidence>
<organism evidence="2 3">
    <name type="scientific">Splendidivirga corallicola</name>
    <dbReference type="NCBI Taxonomy" id="3051826"/>
    <lineage>
        <taxon>Bacteria</taxon>
        <taxon>Pseudomonadati</taxon>
        <taxon>Bacteroidota</taxon>
        <taxon>Cytophagia</taxon>
        <taxon>Cytophagales</taxon>
        <taxon>Splendidivirgaceae</taxon>
        <taxon>Splendidivirga</taxon>
    </lineage>
</organism>
<evidence type="ECO:0000256" key="1">
    <source>
        <dbReference type="SAM" id="Phobius"/>
    </source>
</evidence>